<proteinExistence type="predicted"/>
<dbReference type="InterPro" id="IPR036909">
    <property type="entry name" value="Cyt_c-like_dom_sf"/>
</dbReference>
<evidence type="ECO:0000313" key="1">
    <source>
        <dbReference type="EMBL" id="MBL0682856.1"/>
    </source>
</evidence>
<dbReference type="RefSeq" id="WP_201917314.1">
    <property type="nucleotide sequence ID" value="NZ_BAABAX010000023.1"/>
</dbReference>
<comment type="caution">
    <text evidence="1">The sequence shown here is derived from an EMBL/GenBank/DDBJ whole genome shotgun (WGS) entry which is preliminary data.</text>
</comment>
<accession>A0A937DAL8</accession>
<gene>
    <name evidence="1" type="ORF">JJQ60_04955</name>
</gene>
<dbReference type="AlphaFoldDB" id="A0A937DAL8"/>
<dbReference type="Proteomes" id="UP000651057">
    <property type="component" value="Unassembled WGS sequence"/>
</dbReference>
<protein>
    <submittedName>
        <fullName evidence="1">C-type cytochrome</fullName>
    </submittedName>
</protein>
<dbReference type="GO" id="GO:0020037">
    <property type="term" value="F:heme binding"/>
    <property type="evidence" value="ECO:0007669"/>
    <property type="project" value="InterPro"/>
</dbReference>
<keyword evidence="2" id="KW-1185">Reference proteome</keyword>
<evidence type="ECO:0000313" key="2">
    <source>
        <dbReference type="Proteomes" id="UP000651057"/>
    </source>
</evidence>
<sequence>MDTISKIKYAYILMMLSITFFSCDNNVEEEIPIPIGSEICSTDISFIDDVKPIIDSNCIRCHGGNQAPDLRTFDGIKNNANRVRTQVVTRRMPLGGTLTNEEIERIRCWIDNGALNN</sequence>
<dbReference type="PROSITE" id="PS51257">
    <property type="entry name" value="PROKAR_LIPOPROTEIN"/>
    <property type="match status" value="1"/>
</dbReference>
<dbReference type="GO" id="GO:0009055">
    <property type="term" value="F:electron transfer activity"/>
    <property type="evidence" value="ECO:0007669"/>
    <property type="project" value="InterPro"/>
</dbReference>
<reference evidence="1" key="1">
    <citation type="submission" date="2021-01" db="EMBL/GenBank/DDBJ databases">
        <authorList>
            <person name="Zhong Y.L."/>
        </authorList>
    </citation>
    <scope>NUCLEOTIDE SEQUENCE</scope>
    <source>
        <strain evidence="1">KCTC 23302</strain>
    </source>
</reference>
<name>A0A937DAL8_9FLAO</name>
<organism evidence="1 2">
    <name type="scientific">Aquimarina mytili</name>
    <dbReference type="NCBI Taxonomy" id="874423"/>
    <lineage>
        <taxon>Bacteria</taxon>
        <taxon>Pseudomonadati</taxon>
        <taxon>Bacteroidota</taxon>
        <taxon>Flavobacteriia</taxon>
        <taxon>Flavobacteriales</taxon>
        <taxon>Flavobacteriaceae</taxon>
        <taxon>Aquimarina</taxon>
    </lineage>
</organism>
<dbReference type="SUPFAM" id="SSF46626">
    <property type="entry name" value="Cytochrome c"/>
    <property type="match status" value="1"/>
</dbReference>
<dbReference type="EMBL" id="JAERQJ010000002">
    <property type="protein sequence ID" value="MBL0682856.1"/>
    <property type="molecule type" value="Genomic_DNA"/>
</dbReference>